<dbReference type="AlphaFoldDB" id="Q0AFB4"/>
<dbReference type="Proteomes" id="UP000001966">
    <property type="component" value="Chromosome"/>
</dbReference>
<organism evidence="1 2">
    <name type="scientific">Nitrosomonas eutropha (strain DSM 101675 / C91 / Nm57)</name>
    <dbReference type="NCBI Taxonomy" id="335283"/>
    <lineage>
        <taxon>Bacteria</taxon>
        <taxon>Pseudomonadati</taxon>
        <taxon>Pseudomonadota</taxon>
        <taxon>Betaproteobacteria</taxon>
        <taxon>Nitrosomonadales</taxon>
        <taxon>Nitrosomonadaceae</taxon>
        <taxon>Nitrosomonas</taxon>
    </lineage>
</organism>
<dbReference type="KEGG" id="net:Neut_1731"/>
<sequence>MLDSYRSTFNAQSANLAVQRQLLNNCITLYLTLEGGF</sequence>
<gene>
    <name evidence="1" type="ordered locus">Neut_1731</name>
</gene>
<dbReference type="HOGENOM" id="CLU_3346377_0_0_4"/>
<evidence type="ECO:0000313" key="1">
    <source>
        <dbReference type="EMBL" id="ABI59968.1"/>
    </source>
</evidence>
<accession>Q0AFB4</accession>
<proteinExistence type="predicted"/>
<dbReference type="EMBL" id="CP000450">
    <property type="protein sequence ID" value="ABI59968.1"/>
    <property type="molecule type" value="Genomic_DNA"/>
</dbReference>
<reference evidence="1 2" key="1">
    <citation type="journal article" date="2007" name="Environ. Microbiol.">
        <title>Whole-genome analysis of the ammonia-oxidizing bacterium, Nitrosomonas eutropha C91: implications for niche adaptation.</title>
        <authorList>
            <person name="Stein L.Y."/>
            <person name="Arp D.J."/>
            <person name="Berube P.M."/>
            <person name="Chain P.S."/>
            <person name="Hauser L."/>
            <person name="Jetten M.S."/>
            <person name="Klotz M.G."/>
            <person name="Larimer F.W."/>
            <person name="Norton J.M."/>
            <person name="Op den Camp H.J.M."/>
            <person name="Shin M."/>
            <person name="Wei X."/>
        </authorList>
    </citation>
    <scope>NUCLEOTIDE SEQUENCE [LARGE SCALE GENOMIC DNA]</scope>
    <source>
        <strain evidence="2">DSM 101675 / C91 / Nm57</strain>
    </source>
</reference>
<name>Q0AFB4_NITEC</name>
<dbReference type="STRING" id="335283.Neut_1731"/>
<protein>
    <submittedName>
        <fullName evidence="1">Outer membrane efflux protein</fullName>
    </submittedName>
</protein>
<evidence type="ECO:0000313" key="2">
    <source>
        <dbReference type="Proteomes" id="UP000001966"/>
    </source>
</evidence>